<organism evidence="1 2">
    <name type="scientific">Prunus yedoensis var. nudiflora</name>
    <dbReference type="NCBI Taxonomy" id="2094558"/>
    <lineage>
        <taxon>Eukaryota</taxon>
        <taxon>Viridiplantae</taxon>
        <taxon>Streptophyta</taxon>
        <taxon>Embryophyta</taxon>
        <taxon>Tracheophyta</taxon>
        <taxon>Spermatophyta</taxon>
        <taxon>Magnoliopsida</taxon>
        <taxon>eudicotyledons</taxon>
        <taxon>Gunneridae</taxon>
        <taxon>Pentapetalae</taxon>
        <taxon>rosids</taxon>
        <taxon>fabids</taxon>
        <taxon>Rosales</taxon>
        <taxon>Rosaceae</taxon>
        <taxon>Amygdaloideae</taxon>
        <taxon>Amygdaleae</taxon>
        <taxon>Prunus</taxon>
    </lineage>
</organism>
<gene>
    <name evidence="1" type="ORF">Pyn_24420</name>
</gene>
<proteinExistence type="predicted"/>
<evidence type="ECO:0000313" key="2">
    <source>
        <dbReference type="Proteomes" id="UP000250321"/>
    </source>
</evidence>
<evidence type="ECO:0000313" key="1">
    <source>
        <dbReference type="EMBL" id="PQM32658.1"/>
    </source>
</evidence>
<dbReference type="STRING" id="2094558.A0A314U6C4"/>
<sequence length="106" mass="12090">MCQSQPGFGELTSDQTEANGQYECSQTLEISFVCQAPQEPRHTHQLYPRQAAQIENLGDGNTIILEELNVETGFSWPHNRVNPRSDVKELEWDRGHVTRGTIQYKC</sequence>
<reference evidence="1 2" key="1">
    <citation type="submission" date="2018-02" db="EMBL/GenBank/DDBJ databases">
        <title>Draft genome of wild Prunus yedoensis var. nudiflora.</title>
        <authorList>
            <person name="Baek S."/>
            <person name="Kim J.-H."/>
            <person name="Choi K."/>
            <person name="Kim G.-B."/>
            <person name="Cho A."/>
            <person name="Jang H."/>
            <person name="Shin C.-H."/>
            <person name="Yu H.-J."/>
            <person name="Mun J.-H."/>
        </authorList>
    </citation>
    <scope>NUCLEOTIDE SEQUENCE [LARGE SCALE GENOMIC DNA]</scope>
    <source>
        <strain evidence="2">cv. Jeju island</strain>
        <tissue evidence="1">Leaf</tissue>
    </source>
</reference>
<protein>
    <submittedName>
        <fullName evidence="1">Uncharacterized protein</fullName>
    </submittedName>
</protein>
<accession>A0A314U6C4</accession>
<name>A0A314U6C4_PRUYE</name>
<dbReference type="OrthoDB" id="10412308at2759"/>
<keyword evidence="2" id="KW-1185">Reference proteome</keyword>
<comment type="caution">
    <text evidence="1">The sequence shown here is derived from an EMBL/GenBank/DDBJ whole genome shotgun (WGS) entry which is preliminary data.</text>
</comment>
<dbReference type="AlphaFoldDB" id="A0A314U6C4"/>
<dbReference type="Proteomes" id="UP000250321">
    <property type="component" value="Unassembled WGS sequence"/>
</dbReference>
<dbReference type="EMBL" id="PJQY01004002">
    <property type="protein sequence ID" value="PQM32658.1"/>
    <property type="molecule type" value="Genomic_DNA"/>
</dbReference>